<evidence type="ECO:0000313" key="2">
    <source>
        <dbReference type="EMBL" id="GER99557.1"/>
    </source>
</evidence>
<evidence type="ECO:0000256" key="1">
    <source>
        <dbReference type="SAM" id="MobiDB-lite"/>
    </source>
</evidence>
<dbReference type="Proteomes" id="UP000334990">
    <property type="component" value="Unassembled WGS sequence"/>
</dbReference>
<feature type="region of interest" description="Disordered" evidence="1">
    <location>
        <begin position="73"/>
        <end position="101"/>
    </location>
</feature>
<feature type="region of interest" description="Disordered" evidence="1">
    <location>
        <begin position="153"/>
        <end position="178"/>
    </location>
</feature>
<sequence>MHVIAGTFSGAEKIHAGTFERKPEKAPLAYDKPEAGHRAVRPSSETGPVRAHLAQSVGAQAISAAETGIGRTLETTATRETQRMGETSDPANDRQGADLLDPAVRRQGDGAPAVADGLQTIDLLDPAVRRQGHGPPAVADGLQTIDLLDPAVRRQSPGTQIPDLLDPAAQRSLGARAY</sequence>
<gene>
    <name evidence="2" type="ORF">Acor_16210</name>
</gene>
<comment type="caution">
    <text evidence="2">The sequence shown here is derived from an EMBL/GenBank/DDBJ whole genome shotgun (WGS) entry which is preliminary data.</text>
</comment>
<organism evidence="2 3">
    <name type="scientific">Acrocarpospora corrugata</name>
    <dbReference type="NCBI Taxonomy" id="35763"/>
    <lineage>
        <taxon>Bacteria</taxon>
        <taxon>Bacillati</taxon>
        <taxon>Actinomycetota</taxon>
        <taxon>Actinomycetes</taxon>
        <taxon>Streptosporangiales</taxon>
        <taxon>Streptosporangiaceae</taxon>
        <taxon>Acrocarpospora</taxon>
    </lineage>
</organism>
<feature type="region of interest" description="Disordered" evidence="1">
    <location>
        <begin position="15"/>
        <end position="49"/>
    </location>
</feature>
<name>A0A5M3VYV8_9ACTN</name>
<dbReference type="EMBL" id="BLAD01000040">
    <property type="protein sequence ID" value="GER99557.1"/>
    <property type="molecule type" value="Genomic_DNA"/>
</dbReference>
<reference evidence="2 3" key="1">
    <citation type="submission" date="2019-10" db="EMBL/GenBank/DDBJ databases">
        <title>Whole genome shotgun sequence of Acrocarpospora corrugata NBRC 13972.</title>
        <authorList>
            <person name="Ichikawa N."/>
            <person name="Kimura A."/>
            <person name="Kitahashi Y."/>
            <person name="Komaki H."/>
            <person name="Oguchi A."/>
        </authorList>
    </citation>
    <scope>NUCLEOTIDE SEQUENCE [LARGE SCALE GENOMIC DNA]</scope>
    <source>
        <strain evidence="2 3">NBRC 13972</strain>
    </source>
</reference>
<dbReference type="AlphaFoldDB" id="A0A5M3VYV8"/>
<proteinExistence type="predicted"/>
<evidence type="ECO:0000313" key="3">
    <source>
        <dbReference type="Proteomes" id="UP000334990"/>
    </source>
</evidence>
<keyword evidence="3" id="KW-1185">Reference proteome</keyword>
<accession>A0A5M3VYV8</accession>
<feature type="compositionally biased region" description="Basic and acidic residues" evidence="1">
    <location>
        <begin position="15"/>
        <end position="37"/>
    </location>
</feature>
<protein>
    <submittedName>
        <fullName evidence="2">Uncharacterized protein</fullName>
    </submittedName>
</protein>